<organism evidence="2 3">
    <name type="scientific">Periconia macrospinosa</name>
    <dbReference type="NCBI Taxonomy" id="97972"/>
    <lineage>
        <taxon>Eukaryota</taxon>
        <taxon>Fungi</taxon>
        <taxon>Dikarya</taxon>
        <taxon>Ascomycota</taxon>
        <taxon>Pezizomycotina</taxon>
        <taxon>Dothideomycetes</taxon>
        <taxon>Pleosporomycetidae</taxon>
        <taxon>Pleosporales</taxon>
        <taxon>Massarineae</taxon>
        <taxon>Periconiaceae</taxon>
        <taxon>Periconia</taxon>
    </lineage>
</organism>
<accession>A0A2V1DV43</accession>
<keyword evidence="3" id="KW-1185">Reference proteome</keyword>
<gene>
    <name evidence="2" type="ORF">DM02DRAFT_626892</name>
</gene>
<dbReference type="Proteomes" id="UP000244855">
    <property type="component" value="Unassembled WGS sequence"/>
</dbReference>
<dbReference type="OrthoDB" id="3787552at2759"/>
<feature type="region of interest" description="Disordered" evidence="1">
    <location>
        <begin position="75"/>
        <end position="105"/>
    </location>
</feature>
<evidence type="ECO:0000313" key="2">
    <source>
        <dbReference type="EMBL" id="PVI02218.1"/>
    </source>
</evidence>
<feature type="compositionally biased region" description="Basic and acidic residues" evidence="1">
    <location>
        <begin position="75"/>
        <end position="91"/>
    </location>
</feature>
<dbReference type="AlphaFoldDB" id="A0A2V1DV43"/>
<evidence type="ECO:0000256" key="1">
    <source>
        <dbReference type="SAM" id="MobiDB-lite"/>
    </source>
</evidence>
<evidence type="ECO:0000313" key="3">
    <source>
        <dbReference type="Proteomes" id="UP000244855"/>
    </source>
</evidence>
<dbReference type="EMBL" id="KZ805345">
    <property type="protein sequence ID" value="PVI02218.1"/>
    <property type="molecule type" value="Genomic_DNA"/>
</dbReference>
<sequence>MAPTKHHCPGKKVSIGEITAGNCRIQHVPGPLGQKLQLCVIHERLCPNGCQAVCLKNQPGCKSCELKEKRIAAEEQKKREQERKAKEKNEYLEWYGSGSTRKPGY</sequence>
<proteinExistence type="predicted"/>
<reference evidence="2 3" key="1">
    <citation type="journal article" date="2018" name="Sci. Rep.">
        <title>Comparative genomics provides insights into the lifestyle and reveals functional heterogeneity of dark septate endophytic fungi.</title>
        <authorList>
            <person name="Knapp D.G."/>
            <person name="Nemeth J.B."/>
            <person name="Barry K."/>
            <person name="Hainaut M."/>
            <person name="Henrissat B."/>
            <person name="Johnson J."/>
            <person name="Kuo A."/>
            <person name="Lim J.H.P."/>
            <person name="Lipzen A."/>
            <person name="Nolan M."/>
            <person name="Ohm R.A."/>
            <person name="Tamas L."/>
            <person name="Grigoriev I.V."/>
            <person name="Spatafora J.W."/>
            <person name="Nagy L.G."/>
            <person name="Kovacs G.M."/>
        </authorList>
    </citation>
    <scope>NUCLEOTIDE SEQUENCE [LARGE SCALE GENOMIC DNA]</scope>
    <source>
        <strain evidence="2 3">DSE2036</strain>
    </source>
</reference>
<name>A0A2V1DV43_9PLEO</name>
<protein>
    <submittedName>
        <fullName evidence="2">Uncharacterized protein</fullName>
    </submittedName>
</protein>